<dbReference type="KEGG" id="cha:CHAB381_0979"/>
<dbReference type="InterPro" id="IPR047994">
    <property type="entry name" value="ArsS-like"/>
</dbReference>
<dbReference type="NCBIfam" id="NF038389">
    <property type="entry name" value="ArsS_fam_HK"/>
    <property type="match status" value="1"/>
</dbReference>
<evidence type="ECO:0000259" key="12">
    <source>
        <dbReference type="PROSITE" id="PS50885"/>
    </source>
</evidence>
<dbReference type="Gene3D" id="1.10.287.130">
    <property type="match status" value="1"/>
</dbReference>
<feature type="transmembrane region" description="Helical" evidence="10">
    <location>
        <begin position="5"/>
        <end position="28"/>
    </location>
</feature>
<evidence type="ECO:0000259" key="11">
    <source>
        <dbReference type="PROSITE" id="PS50109"/>
    </source>
</evidence>
<keyword evidence="8 10" id="KW-1133">Transmembrane helix</keyword>
<dbReference type="Pfam" id="PF00672">
    <property type="entry name" value="HAMP"/>
    <property type="match status" value="1"/>
</dbReference>
<accession>A7I1Z9</accession>
<gene>
    <name evidence="13" type="ordered locus">CHAB381_0979</name>
</gene>
<dbReference type="CDD" id="cd00082">
    <property type="entry name" value="HisKA"/>
    <property type="match status" value="1"/>
</dbReference>
<dbReference type="InterPro" id="IPR036890">
    <property type="entry name" value="HATPase_C_sf"/>
</dbReference>
<dbReference type="eggNOG" id="COG0642">
    <property type="taxonomic scope" value="Bacteria"/>
</dbReference>
<dbReference type="PANTHER" id="PTHR45528">
    <property type="entry name" value="SENSOR HISTIDINE KINASE CPXA"/>
    <property type="match status" value="1"/>
</dbReference>
<dbReference type="EC" id="2.7.13.3" evidence="3"/>
<dbReference type="PANTHER" id="PTHR45528:SF12">
    <property type="entry name" value="SENSOR HISTIDINE KINASE ARSS"/>
    <property type="match status" value="1"/>
</dbReference>
<keyword evidence="5" id="KW-0808">Transferase</keyword>
<keyword evidence="9 10" id="KW-0472">Membrane</keyword>
<keyword evidence="14" id="KW-1185">Reference proteome</keyword>
<evidence type="ECO:0000256" key="1">
    <source>
        <dbReference type="ARBA" id="ARBA00000085"/>
    </source>
</evidence>
<feature type="transmembrane region" description="Helical" evidence="10">
    <location>
        <begin position="133"/>
        <end position="155"/>
    </location>
</feature>
<evidence type="ECO:0000256" key="10">
    <source>
        <dbReference type="SAM" id="Phobius"/>
    </source>
</evidence>
<dbReference type="AlphaFoldDB" id="A7I1Z9"/>
<dbReference type="SUPFAM" id="SSF158472">
    <property type="entry name" value="HAMP domain-like"/>
    <property type="match status" value="1"/>
</dbReference>
<dbReference type="GO" id="GO:0000155">
    <property type="term" value="F:phosphorelay sensor kinase activity"/>
    <property type="evidence" value="ECO:0007669"/>
    <property type="project" value="InterPro"/>
</dbReference>
<dbReference type="OrthoDB" id="9812241at2"/>
<evidence type="ECO:0000256" key="2">
    <source>
        <dbReference type="ARBA" id="ARBA00004141"/>
    </source>
</evidence>
<dbReference type="PROSITE" id="PS50885">
    <property type="entry name" value="HAMP"/>
    <property type="match status" value="1"/>
</dbReference>
<evidence type="ECO:0000256" key="8">
    <source>
        <dbReference type="ARBA" id="ARBA00022989"/>
    </source>
</evidence>
<feature type="domain" description="HAMP" evidence="12">
    <location>
        <begin position="155"/>
        <end position="207"/>
    </location>
</feature>
<dbReference type="InterPro" id="IPR005467">
    <property type="entry name" value="His_kinase_dom"/>
</dbReference>
<evidence type="ECO:0000256" key="5">
    <source>
        <dbReference type="ARBA" id="ARBA00022679"/>
    </source>
</evidence>
<dbReference type="Pfam" id="PF00512">
    <property type="entry name" value="HisKA"/>
    <property type="match status" value="1"/>
</dbReference>
<evidence type="ECO:0000256" key="4">
    <source>
        <dbReference type="ARBA" id="ARBA00022553"/>
    </source>
</evidence>
<dbReference type="PROSITE" id="PS50109">
    <property type="entry name" value="HIS_KIN"/>
    <property type="match status" value="1"/>
</dbReference>
<reference evidence="14" key="1">
    <citation type="submission" date="2007-07" db="EMBL/GenBank/DDBJ databases">
        <title>Complete genome sequence of Campylobacter hominis ATCC BAA-381, a commensal isolated from the human gastrointestinal tract.</title>
        <authorList>
            <person name="Fouts D.E."/>
            <person name="Mongodin E.F."/>
            <person name="Puiu D."/>
            <person name="Sebastian Y."/>
            <person name="Miller W.G."/>
            <person name="Mandrell R.E."/>
            <person name="Nelson K.E."/>
        </authorList>
    </citation>
    <scope>NUCLEOTIDE SEQUENCE [LARGE SCALE GENOMIC DNA]</scope>
    <source>
        <strain evidence="14">ATCC BAA-381 / LMG 19568 / NCTC 13146 / CH001A</strain>
    </source>
</reference>
<dbReference type="RefSeq" id="WP_012108835.1">
    <property type="nucleotide sequence ID" value="NC_009714.1"/>
</dbReference>
<evidence type="ECO:0000313" key="13">
    <source>
        <dbReference type="EMBL" id="ABS51026.1"/>
    </source>
</evidence>
<dbReference type="InterPro" id="IPR036097">
    <property type="entry name" value="HisK_dim/P_sf"/>
</dbReference>
<dbReference type="HOGENOM" id="CLU_051843_0_0_7"/>
<keyword evidence="4" id="KW-0597">Phosphoprotein</keyword>
<dbReference type="Proteomes" id="UP000002407">
    <property type="component" value="Chromosome"/>
</dbReference>
<evidence type="ECO:0000256" key="9">
    <source>
        <dbReference type="ARBA" id="ARBA00023136"/>
    </source>
</evidence>
<keyword evidence="7 13" id="KW-0418">Kinase</keyword>
<name>A7I1Z9_CAMHC</name>
<dbReference type="SUPFAM" id="SSF55874">
    <property type="entry name" value="ATPase domain of HSP90 chaperone/DNA topoisomerase II/histidine kinase"/>
    <property type="match status" value="1"/>
</dbReference>
<evidence type="ECO:0000256" key="7">
    <source>
        <dbReference type="ARBA" id="ARBA00022777"/>
    </source>
</evidence>
<dbReference type="InterPro" id="IPR003661">
    <property type="entry name" value="HisK_dim/P_dom"/>
</dbReference>
<evidence type="ECO:0000256" key="3">
    <source>
        <dbReference type="ARBA" id="ARBA00012438"/>
    </source>
</evidence>
<dbReference type="STRING" id="360107.CHAB381_0979"/>
<dbReference type="SMART" id="SM00388">
    <property type="entry name" value="HisKA"/>
    <property type="match status" value="1"/>
</dbReference>
<dbReference type="SUPFAM" id="SSF47384">
    <property type="entry name" value="Homodimeric domain of signal transducing histidine kinase"/>
    <property type="match status" value="1"/>
</dbReference>
<dbReference type="CDD" id="cd06225">
    <property type="entry name" value="HAMP"/>
    <property type="match status" value="1"/>
</dbReference>
<evidence type="ECO:0000256" key="6">
    <source>
        <dbReference type="ARBA" id="ARBA00022692"/>
    </source>
</evidence>
<proteinExistence type="predicted"/>
<dbReference type="InterPro" id="IPR003660">
    <property type="entry name" value="HAMP_dom"/>
</dbReference>
<feature type="domain" description="Histidine kinase" evidence="11">
    <location>
        <begin position="215"/>
        <end position="390"/>
    </location>
</feature>
<dbReference type="InterPro" id="IPR050398">
    <property type="entry name" value="HssS/ArlS-like"/>
</dbReference>
<protein>
    <recommendedName>
        <fullName evidence="3">histidine kinase</fullName>
        <ecNumber evidence="3">2.7.13.3</ecNumber>
    </recommendedName>
</protein>
<comment type="subcellular location">
    <subcellularLocation>
        <location evidence="2">Membrane</location>
        <topology evidence="2">Multi-pass membrane protein</topology>
    </subcellularLocation>
</comment>
<organism evidence="13 14">
    <name type="scientific">Campylobacter hominis (strain ATCC BAA-381 / DSM 21671 / CCUG 45161 / LMG 19568 / NCTC 13146 / CH001A)</name>
    <dbReference type="NCBI Taxonomy" id="360107"/>
    <lineage>
        <taxon>Bacteria</taxon>
        <taxon>Pseudomonadati</taxon>
        <taxon>Campylobacterota</taxon>
        <taxon>Epsilonproteobacteria</taxon>
        <taxon>Campylobacterales</taxon>
        <taxon>Campylobacteraceae</taxon>
        <taxon>Campylobacter</taxon>
    </lineage>
</organism>
<evidence type="ECO:0000313" key="14">
    <source>
        <dbReference type="Proteomes" id="UP000002407"/>
    </source>
</evidence>
<keyword evidence="6 10" id="KW-0812">Transmembrane</keyword>
<sequence>MKTSVLYAITAVFALALISISTAFFWLMDYDKQNYTRELNTKYSIISRANLYKMNSLIGEDEFQRQTENFKMREIKNKDEKNKIIQNGTVLDKIEAEIGSSAIIFYKNHNYIKITHNDNVLLLFDKDYEPYRYAIFKAIYAFIILIILITYIIIIRKIKPLRKLKREIDKFANGSLDIKNVAKGNDEISDVATAFYDAVMQIRKLNESRQLFLRNIMHELKTPITKGRITVEMIEEGKNRNRLISVFERLENLINEFAAVERATSGLTLNNITTCTMDDIVQEALDIAMLEKNAVEISNDENINVNVDFKLFSIAVKNMIDNGHKYSSNKKVKIIVNNKKCEFITTGEQLEKDLSFFTEPFSKGTNAKQSFGLGLYIVDNILKAHDLALGYRYENQNNIFIFENFSQVVNKN</sequence>
<dbReference type="GO" id="GO:0016020">
    <property type="term" value="C:membrane"/>
    <property type="evidence" value="ECO:0007669"/>
    <property type="project" value="UniProtKB-SubCell"/>
</dbReference>
<comment type="catalytic activity">
    <reaction evidence="1">
        <text>ATP + protein L-histidine = ADP + protein N-phospho-L-histidine.</text>
        <dbReference type="EC" id="2.7.13.3"/>
    </reaction>
</comment>
<dbReference type="Gene3D" id="3.30.565.10">
    <property type="entry name" value="Histidine kinase-like ATPase, C-terminal domain"/>
    <property type="match status" value="1"/>
</dbReference>
<dbReference type="EMBL" id="CP000776">
    <property type="protein sequence ID" value="ABS51026.1"/>
    <property type="molecule type" value="Genomic_DNA"/>
</dbReference>